<dbReference type="HOGENOM" id="CLU_043850_1_0_1"/>
<dbReference type="FunCoup" id="D8Q2X3">
    <property type="interactions" value="65"/>
</dbReference>
<keyword evidence="1" id="KW-0812">Transmembrane</keyword>
<accession>D8Q2X3</accession>
<keyword evidence="5" id="KW-1185">Reference proteome</keyword>
<feature type="domain" description="Lunapark zinc ribbon" evidence="3">
    <location>
        <begin position="214"/>
        <end position="269"/>
    </location>
</feature>
<dbReference type="GO" id="GO:0098826">
    <property type="term" value="C:endoplasmic reticulum tubular network membrane"/>
    <property type="evidence" value="ECO:0007669"/>
    <property type="project" value="UniProtKB-UniRule"/>
</dbReference>
<dbReference type="InterPro" id="IPR019273">
    <property type="entry name" value="Lunapark_Znf"/>
</dbReference>
<dbReference type="InterPro" id="IPR040115">
    <property type="entry name" value="Lnp"/>
</dbReference>
<evidence type="ECO:0000259" key="3">
    <source>
        <dbReference type="Pfam" id="PF10058"/>
    </source>
</evidence>
<dbReference type="STRING" id="578458.D8Q2X3"/>
<evidence type="ECO:0000313" key="5">
    <source>
        <dbReference type="Proteomes" id="UP000007431"/>
    </source>
</evidence>
<evidence type="ECO:0000313" key="4">
    <source>
        <dbReference type="EMBL" id="EFI97597.1"/>
    </source>
</evidence>
<feature type="transmembrane region" description="Helical" evidence="1">
    <location>
        <begin position="46"/>
        <end position="66"/>
    </location>
</feature>
<sequence length="351" mass="39117">MALWTRLFGSTKEEDYETILSNLANDIQKRQVKLSEIRLRERRTTLLVTMWTLAGWAAYVSAWYMALLPSFSGRGPNSKWERGLESVPVLLGPLLILLIRRIMIWRYETKEAKEEKQLQALLKQQRAKIEEVKKKTNYYSTRDLIQKYDESNQTPQGTPARAAPPSLPQTPQRRPGPLGPSPGMTPVGAPPSPALRSQLAMPPPMPTGPPRKMWYDKLADAILGEDGDPTGAASRYALICEKCFAHNGLVKESMFDEAQYLCPRCGHFNASRRAKKEGRANGTPVGKVLYPTPRPVVSDGNLRQRSSEQSELRHRGRASLDSAPNGRSPLSGDSGSGEEREADSSMEVDES</sequence>
<gene>
    <name evidence="4" type="ORF">SCHCODRAFT_256732</name>
</gene>
<dbReference type="Proteomes" id="UP000007431">
    <property type="component" value="Unassembled WGS sequence"/>
</dbReference>
<dbReference type="KEGG" id="scm:SCHCO_02617473"/>
<dbReference type="PANTHER" id="PTHR22166:SF12">
    <property type="entry name" value="ENDOPLASMIC RETICULUM JUNCTION FORMATION PROTEIN LUNAPARK"/>
    <property type="match status" value="1"/>
</dbReference>
<keyword evidence="1" id="KW-0862">Zinc</keyword>
<dbReference type="EMBL" id="GL377305">
    <property type="protein sequence ID" value="EFI97597.1"/>
    <property type="molecule type" value="Genomic_DNA"/>
</dbReference>
<dbReference type="PANTHER" id="PTHR22166">
    <property type="entry name" value="ENDOPLASMIC RETICULUM JUNCTION FORMATION PROTEIN LUNAPARK"/>
    <property type="match status" value="1"/>
</dbReference>
<evidence type="ECO:0000256" key="2">
    <source>
        <dbReference type="SAM" id="MobiDB-lite"/>
    </source>
</evidence>
<dbReference type="GO" id="GO:0008270">
    <property type="term" value="F:zinc ion binding"/>
    <property type="evidence" value="ECO:0007669"/>
    <property type="project" value="UniProtKB-KW"/>
</dbReference>
<dbReference type="GO" id="GO:0071788">
    <property type="term" value="P:endoplasmic reticulum tubular network maintenance"/>
    <property type="evidence" value="ECO:0007669"/>
    <property type="project" value="UniProtKB-UniRule"/>
</dbReference>
<dbReference type="eggNOG" id="KOG2846">
    <property type="taxonomic scope" value="Eukaryota"/>
</dbReference>
<comment type="domain">
    <text evidence="1">The C4-type zinc finger motif is necessary both for its ER three-way tubular junction localization and formation.</text>
</comment>
<proteinExistence type="inferred from homology"/>
<dbReference type="InParanoid" id="D8Q2X3"/>
<protein>
    <recommendedName>
        <fullName evidence="1">Endoplasmic reticulum junction formation protein lunapark</fullName>
    </recommendedName>
</protein>
<keyword evidence="1" id="KW-0472">Membrane</keyword>
<reference evidence="4 5" key="1">
    <citation type="journal article" date="2010" name="Nat. Biotechnol.">
        <title>Genome sequence of the model mushroom Schizophyllum commune.</title>
        <authorList>
            <person name="Ohm R.A."/>
            <person name="de Jong J.F."/>
            <person name="Lugones L.G."/>
            <person name="Aerts A."/>
            <person name="Kothe E."/>
            <person name="Stajich J.E."/>
            <person name="de Vries R.P."/>
            <person name="Record E."/>
            <person name="Levasseur A."/>
            <person name="Baker S.E."/>
            <person name="Bartholomew K.A."/>
            <person name="Coutinho P.M."/>
            <person name="Erdmann S."/>
            <person name="Fowler T.J."/>
            <person name="Gathman A.C."/>
            <person name="Lombard V."/>
            <person name="Henrissat B."/>
            <person name="Knabe N."/>
            <person name="Kuees U."/>
            <person name="Lilly W.W."/>
            <person name="Lindquist E."/>
            <person name="Lucas S."/>
            <person name="Magnuson J.K."/>
            <person name="Piumi F."/>
            <person name="Raudaskoski M."/>
            <person name="Salamov A."/>
            <person name="Schmutz J."/>
            <person name="Schwarze F.W.M.R."/>
            <person name="vanKuyk P.A."/>
            <person name="Horton J.S."/>
            <person name="Grigoriev I.V."/>
            <person name="Woesten H.A.B."/>
        </authorList>
    </citation>
    <scope>NUCLEOTIDE SEQUENCE [LARGE SCALE GENOMIC DNA]</scope>
    <source>
        <strain evidence="5">H4-8 / FGSC 9210</strain>
    </source>
</reference>
<dbReference type="OMA" id="CGYFNPS"/>
<keyword evidence="1" id="KW-0479">Metal-binding</keyword>
<organism evidence="5">
    <name type="scientific">Schizophyllum commune (strain H4-8 / FGSC 9210)</name>
    <name type="common">Split gill fungus</name>
    <dbReference type="NCBI Taxonomy" id="578458"/>
    <lineage>
        <taxon>Eukaryota</taxon>
        <taxon>Fungi</taxon>
        <taxon>Dikarya</taxon>
        <taxon>Basidiomycota</taxon>
        <taxon>Agaricomycotina</taxon>
        <taxon>Agaricomycetes</taxon>
        <taxon>Agaricomycetidae</taxon>
        <taxon>Agaricales</taxon>
        <taxon>Schizophyllaceae</taxon>
        <taxon>Schizophyllum</taxon>
    </lineage>
</organism>
<comment type="similarity">
    <text evidence="1">Belongs to the lunapark family.</text>
</comment>
<comment type="function">
    <text evidence="1">Plays a role in determining ER morphology.</text>
</comment>
<keyword evidence="1" id="KW-0256">Endoplasmic reticulum</keyword>
<feature type="region of interest" description="Disordered" evidence="2">
    <location>
        <begin position="149"/>
        <end position="208"/>
    </location>
</feature>
<dbReference type="RefSeq" id="XP_003032500.1">
    <property type="nucleotide sequence ID" value="XM_003032454.1"/>
</dbReference>
<dbReference type="GeneID" id="9590276"/>
<name>D8Q2X3_SCHCM</name>
<keyword evidence="1" id="KW-1133">Transmembrane helix</keyword>
<dbReference type="VEuPathDB" id="FungiDB:SCHCODRAFT_02617473"/>
<feature type="transmembrane region" description="Helical" evidence="1">
    <location>
        <begin position="86"/>
        <end position="103"/>
    </location>
</feature>
<comment type="subcellular location">
    <subcellularLocation>
        <location evidence="1">Endoplasmic reticulum membrane</location>
        <topology evidence="1">Multi-pass membrane protein</topology>
    </subcellularLocation>
</comment>
<dbReference type="OrthoDB" id="1725934at2759"/>
<feature type="region of interest" description="Disordered" evidence="2">
    <location>
        <begin position="275"/>
        <end position="351"/>
    </location>
</feature>
<dbReference type="GO" id="GO:1903373">
    <property type="term" value="P:positive regulation of endoplasmic reticulum tubular network organization"/>
    <property type="evidence" value="ECO:0007669"/>
    <property type="project" value="UniProtKB-UniRule"/>
</dbReference>
<dbReference type="AlphaFoldDB" id="D8Q2X3"/>
<dbReference type="Pfam" id="PF10058">
    <property type="entry name" value="Zn_ribbon_10"/>
    <property type="match status" value="1"/>
</dbReference>
<keyword evidence="1" id="KW-0863">Zinc-finger</keyword>
<evidence type="ECO:0000256" key="1">
    <source>
        <dbReference type="RuleBase" id="RU367073"/>
    </source>
</evidence>